<dbReference type="Gene3D" id="1.20.1250.20">
    <property type="entry name" value="MFS general substrate transporter like domains"/>
    <property type="match status" value="1"/>
</dbReference>
<evidence type="ECO:0000313" key="9">
    <source>
        <dbReference type="Proteomes" id="UP000068243"/>
    </source>
</evidence>
<feature type="transmembrane region" description="Helical" evidence="6">
    <location>
        <begin position="100"/>
        <end position="118"/>
    </location>
</feature>
<dbReference type="VEuPathDB" id="FungiDB:ASPNIDRAFT2_1124922"/>
<evidence type="ECO:0000313" key="8">
    <source>
        <dbReference type="EMBL" id="GAQ35501.1"/>
    </source>
</evidence>
<evidence type="ECO:0000256" key="4">
    <source>
        <dbReference type="ARBA" id="ARBA00023163"/>
    </source>
</evidence>
<dbReference type="InterPro" id="IPR011701">
    <property type="entry name" value="MFS"/>
</dbReference>
<evidence type="ECO:0000259" key="7">
    <source>
        <dbReference type="PROSITE" id="PS50850"/>
    </source>
</evidence>
<evidence type="ECO:0000256" key="1">
    <source>
        <dbReference type="ARBA" id="ARBA00004141"/>
    </source>
</evidence>
<feature type="transmembrane region" description="Helical" evidence="6">
    <location>
        <begin position="233"/>
        <end position="254"/>
    </location>
</feature>
<dbReference type="InterPro" id="IPR036259">
    <property type="entry name" value="MFS_trans_sf"/>
</dbReference>
<dbReference type="VEuPathDB" id="FungiDB:An03g00160"/>
<sequence length="1133" mass="124701">MKTETDESASPPTIVETTMRHGYPEGGLEAWLVVLGAWCAMIPSMGLLNCLGILHAWTSKHQLQNYSESSIGWIFGAYSFFLYAAGAQTGPILDTYGPNYVILPGSIGMVIALIGFSFSQEFYQIFLSFSVLGGLSACALFIPAVSCIGHWFNVRRGYATGIACTAGGIGGVIFPVIILFAAPKIGFPWAMRIIALISAVLLLISCLTLKTRVLNEKSVGASVDFRALREKKYAATTIAIFLVEFAVFIPITYISSYGVHIGMDDTLAYALSIFLNLGAVPGRFLPGLVADRLGRFNVMVGTSIICAALTLALWLASGANMPAVICYAVLFGFWSGAAISLTPVCISQVCKTEDLGKRSGTTFTIVSVGTLTGIPIAGAIQQQNQGEYWGMIVFGGVLYAASAVAFAVARAILLLQENVIFNPQIIGRPTVAWRQILRIQQLPINSTLARHLLPFAPIDQNDTPHVTDADGEKYAAKPITMAAGTVPPKPPSPETRPVATSNLQATEDLVVDQEDPPVAHQAVDIPFFELDTVRISADPGGTRPHTPSAFKERHTHQTIQTLDGLAGVSYQVNGASAESDPWLLRHCKFNDRGFLSFHQVHFRNAGGVPFDEKIPCHFLVSSDQLYESSKAQLLPPDPLNTHEQLNHIVPPECGQRLVVLFMKFIFPTLPIISRSHFGLAAAGTVPDQSILQRTPLCLLAAIYASAQPFAKFDNYLCLIDAYAPPPTDLLWRMVLDLLLRDIHTARLSTLQAGILYLHRPISATESAVADSAFTWSLVGMLVGVAMSLGLQLDCRLMGLPLWEKRIRRRLWWAIYAEDKWRCLLIGRPSYIGSDDWDATDLSDDDFVMSESLRLALQEPPSSSHSSHDVLTAQPFQQLVRLSRIADELQRSLFTLKASQRLSPDFHATLEIARPLLQKLKDWYGHSPVSVRQPDHQPTTLDSIYCQSNCLRFACILLEVFVFRALLRPMVRSAAPPPLLEENFETTEFTNQFNDLLAQLFDAEEIEPSMAIDMSDENGMGNAVLRAADNCAAKVIRLVMRMTTSDLSSFWYRWSRVGFATVSNFLLLLLVQAPTKDYALRAKSLVDLWRQTLRNQSTGCPAMNLGLVRLDGSLWPGLARNYYLPKQVKEVLDE</sequence>
<dbReference type="PANTHER" id="PTHR11360:SF240">
    <property type="entry name" value="MONOCARBOXYLATE TRANSPORTER (EUROFUNG)-RELATED"/>
    <property type="match status" value="1"/>
</dbReference>
<name>A0A100I7Q6_ASPNG</name>
<dbReference type="Pfam" id="PF07690">
    <property type="entry name" value="MFS_1"/>
    <property type="match status" value="1"/>
</dbReference>
<organism evidence="8 9">
    <name type="scientific">Aspergillus niger</name>
    <dbReference type="NCBI Taxonomy" id="5061"/>
    <lineage>
        <taxon>Eukaryota</taxon>
        <taxon>Fungi</taxon>
        <taxon>Dikarya</taxon>
        <taxon>Ascomycota</taxon>
        <taxon>Pezizomycotina</taxon>
        <taxon>Eurotiomycetes</taxon>
        <taxon>Eurotiomycetidae</taxon>
        <taxon>Eurotiales</taxon>
        <taxon>Aspergillaceae</taxon>
        <taxon>Aspergillus</taxon>
        <taxon>Aspergillus subgen. Circumdati</taxon>
    </lineage>
</organism>
<dbReference type="InterPro" id="IPR020846">
    <property type="entry name" value="MFS_dom"/>
</dbReference>
<comment type="similarity">
    <text evidence="2">Belongs to the major facilitator superfamily. Monocarboxylate porter (TC 2.A.1.13) family.</text>
</comment>
<evidence type="ECO:0000256" key="3">
    <source>
        <dbReference type="ARBA" id="ARBA00023015"/>
    </source>
</evidence>
<comment type="subcellular location">
    <subcellularLocation>
        <location evidence="1">Membrane</location>
        <topology evidence="1">Multi-pass membrane protein</topology>
    </subcellularLocation>
</comment>
<feature type="transmembrane region" description="Helical" evidence="6">
    <location>
        <begin position="392"/>
        <end position="415"/>
    </location>
</feature>
<dbReference type="SUPFAM" id="SSF103473">
    <property type="entry name" value="MFS general substrate transporter"/>
    <property type="match status" value="1"/>
</dbReference>
<evidence type="ECO:0000256" key="2">
    <source>
        <dbReference type="ARBA" id="ARBA00006727"/>
    </source>
</evidence>
<dbReference type="SMART" id="SM00906">
    <property type="entry name" value="Fungal_trans"/>
    <property type="match status" value="1"/>
</dbReference>
<proteinExistence type="inferred from homology"/>
<comment type="caution">
    <text evidence="8">The sequence shown here is derived from an EMBL/GenBank/DDBJ whole genome shotgun (WGS) entry which is preliminary data.</text>
</comment>
<dbReference type="PROSITE" id="PS50850">
    <property type="entry name" value="MFS"/>
    <property type="match status" value="1"/>
</dbReference>
<dbReference type="GO" id="GO:0016020">
    <property type="term" value="C:membrane"/>
    <property type="evidence" value="ECO:0007669"/>
    <property type="project" value="UniProtKB-SubCell"/>
</dbReference>
<feature type="transmembrane region" description="Helical" evidence="6">
    <location>
        <begin position="30"/>
        <end position="58"/>
    </location>
</feature>
<feature type="transmembrane region" description="Helical" evidence="6">
    <location>
        <begin position="361"/>
        <end position="380"/>
    </location>
</feature>
<dbReference type="GO" id="GO:0022857">
    <property type="term" value="F:transmembrane transporter activity"/>
    <property type="evidence" value="ECO:0007669"/>
    <property type="project" value="InterPro"/>
</dbReference>
<dbReference type="VEuPathDB" id="FungiDB:ATCC64974_82590"/>
<dbReference type="EMBL" id="BCMY01000002">
    <property type="protein sequence ID" value="GAQ35501.1"/>
    <property type="molecule type" value="Genomic_DNA"/>
</dbReference>
<protein>
    <submittedName>
        <fullName evidence="8">Fungal specific transcription factor domain protein</fullName>
    </submittedName>
</protein>
<dbReference type="GO" id="GO:0003677">
    <property type="term" value="F:DNA binding"/>
    <property type="evidence" value="ECO:0007669"/>
    <property type="project" value="InterPro"/>
</dbReference>
<feature type="transmembrane region" description="Helical" evidence="6">
    <location>
        <begin position="324"/>
        <end position="349"/>
    </location>
</feature>
<gene>
    <name evidence="8" type="ORF">ABL_01173</name>
</gene>
<dbReference type="AlphaFoldDB" id="A0A100I7Q6"/>
<dbReference type="VEuPathDB" id="FungiDB:M747DRAFT_353203"/>
<dbReference type="CDD" id="cd12148">
    <property type="entry name" value="fungal_TF_MHR"/>
    <property type="match status" value="1"/>
</dbReference>
<dbReference type="VEuPathDB" id="FungiDB:ATCC64974_82600"/>
<dbReference type="VEuPathDB" id="FungiDB:M747DRAFT_323773"/>
<feature type="transmembrane region" description="Helical" evidence="6">
    <location>
        <begin position="70"/>
        <end position="88"/>
    </location>
</feature>
<accession>A0A100I7Q6</accession>
<dbReference type="CDD" id="cd17352">
    <property type="entry name" value="MFS_MCT_SLC16"/>
    <property type="match status" value="1"/>
</dbReference>
<feature type="transmembrane region" description="Helical" evidence="6">
    <location>
        <begin position="158"/>
        <end position="181"/>
    </location>
</feature>
<dbReference type="VEuPathDB" id="FungiDB:An03g00170"/>
<dbReference type="PaxDb" id="5061-CADANGAP00002968"/>
<dbReference type="InterPro" id="IPR050327">
    <property type="entry name" value="Proton-linked_MCT"/>
</dbReference>
<keyword evidence="4" id="KW-0804">Transcription</keyword>
<dbReference type="GO" id="GO:0008270">
    <property type="term" value="F:zinc ion binding"/>
    <property type="evidence" value="ECO:0007669"/>
    <property type="project" value="InterPro"/>
</dbReference>
<feature type="transmembrane region" description="Helical" evidence="6">
    <location>
        <begin position="193"/>
        <end position="213"/>
    </location>
</feature>
<dbReference type="Pfam" id="PF04082">
    <property type="entry name" value="Fungal_trans"/>
    <property type="match status" value="1"/>
</dbReference>
<keyword evidence="6" id="KW-0812">Transmembrane</keyword>
<dbReference type="VEuPathDB" id="FungiDB:ASPNIDRAFT2_1092991"/>
<evidence type="ECO:0000256" key="6">
    <source>
        <dbReference type="SAM" id="Phobius"/>
    </source>
</evidence>
<feature type="transmembrane region" description="Helical" evidence="6">
    <location>
        <begin position="296"/>
        <end position="317"/>
    </location>
</feature>
<evidence type="ECO:0000256" key="5">
    <source>
        <dbReference type="ARBA" id="ARBA00023242"/>
    </source>
</evidence>
<keyword evidence="3" id="KW-0805">Transcription regulation</keyword>
<feature type="transmembrane region" description="Helical" evidence="6">
    <location>
        <begin position="125"/>
        <end position="152"/>
    </location>
</feature>
<feature type="domain" description="Major facilitator superfamily (MFS) profile" evidence="7">
    <location>
        <begin position="30"/>
        <end position="419"/>
    </location>
</feature>
<keyword evidence="5" id="KW-0539">Nucleus</keyword>
<dbReference type="GO" id="GO:0006351">
    <property type="term" value="P:DNA-templated transcription"/>
    <property type="evidence" value="ECO:0007669"/>
    <property type="project" value="InterPro"/>
</dbReference>
<feature type="transmembrane region" description="Helical" evidence="6">
    <location>
        <begin position="266"/>
        <end position="284"/>
    </location>
</feature>
<dbReference type="PANTHER" id="PTHR11360">
    <property type="entry name" value="MONOCARBOXYLATE TRANSPORTER"/>
    <property type="match status" value="1"/>
</dbReference>
<keyword evidence="6" id="KW-0472">Membrane</keyword>
<keyword evidence="6" id="KW-1133">Transmembrane helix</keyword>
<dbReference type="OrthoDB" id="1924787at2759"/>
<dbReference type="Proteomes" id="UP000068243">
    <property type="component" value="Unassembled WGS sequence"/>
</dbReference>
<reference evidence="9" key="1">
    <citation type="journal article" date="2016" name="Genome Announc.">
        <title>Draft genome sequence of Aspergillus niger strain An76.</title>
        <authorList>
            <person name="Gong W."/>
            <person name="Cheng Z."/>
            <person name="Zhang H."/>
            <person name="Liu L."/>
            <person name="Gao P."/>
            <person name="Wang L."/>
        </authorList>
    </citation>
    <scope>NUCLEOTIDE SEQUENCE [LARGE SCALE GENOMIC DNA]</scope>
    <source>
        <strain evidence="9">An76</strain>
    </source>
</reference>
<dbReference type="InterPro" id="IPR007219">
    <property type="entry name" value="XnlR_reg_dom"/>
</dbReference>